<dbReference type="RefSeq" id="WP_089927445.1">
    <property type="nucleotide sequence ID" value="NZ_FOFV01000030.1"/>
</dbReference>
<feature type="compositionally biased region" description="Pro residues" evidence="2">
    <location>
        <begin position="288"/>
        <end position="297"/>
    </location>
</feature>
<dbReference type="PANTHER" id="PTHR22990:SF15">
    <property type="entry name" value="F-BOX ONLY PROTEIN 10"/>
    <property type="match status" value="1"/>
</dbReference>
<dbReference type="Proteomes" id="UP000199503">
    <property type="component" value="Unassembled WGS sequence"/>
</dbReference>
<dbReference type="SUPFAM" id="SSF51126">
    <property type="entry name" value="Pectin lyase-like"/>
    <property type="match status" value="1"/>
</dbReference>
<dbReference type="STRING" id="65499.SAMN04488000_13033"/>
<dbReference type="PROSITE" id="PS51257">
    <property type="entry name" value="PROKAR_LIPOPROTEIN"/>
    <property type="match status" value="1"/>
</dbReference>
<feature type="domain" description="Right handed beta helix" evidence="4">
    <location>
        <begin position="109"/>
        <end position="270"/>
    </location>
</feature>
<dbReference type="EMBL" id="FOFV01000030">
    <property type="protein sequence ID" value="SES42823.1"/>
    <property type="molecule type" value="Genomic_DNA"/>
</dbReference>
<dbReference type="InterPro" id="IPR006626">
    <property type="entry name" value="PbH1"/>
</dbReference>
<gene>
    <name evidence="5" type="ORF">SAMN04488000_13033</name>
</gene>
<evidence type="ECO:0000256" key="3">
    <source>
        <dbReference type="SAM" id="SignalP"/>
    </source>
</evidence>
<evidence type="ECO:0000313" key="5">
    <source>
        <dbReference type="EMBL" id="SES42823.1"/>
    </source>
</evidence>
<dbReference type="Gene3D" id="2.160.20.10">
    <property type="entry name" value="Single-stranded right-handed beta-helix, Pectin lyase-like"/>
    <property type="match status" value="1"/>
</dbReference>
<evidence type="ECO:0000313" key="6">
    <source>
        <dbReference type="Proteomes" id="UP000199503"/>
    </source>
</evidence>
<dbReference type="InterPro" id="IPR011050">
    <property type="entry name" value="Pectin_lyase_fold/virulence"/>
</dbReference>
<feature type="chain" id="PRO_5038752123" evidence="3">
    <location>
        <begin position="20"/>
        <end position="324"/>
    </location>
</feature>
<evidence type="ECO:0000256" key="1">
    <source>
        <dbReference type="ARBA" id="ARBA00022737"/>
    </source>
</evidence>
<keyword evidence="3" id="KW-0732">Signal</keyword>
<name>A0A1H9XB03_9PSEU</name>
<dbReference type="PANTHER" id="PTHR22990">
    <property type="entry name" value="F-BOX ONLY PROTEIN"/>
    <property type="match status" value="1"/>
</dbReference>
<sequence>MRLPYVLAATLLAAGCAAARPDLGPEISVPAEARTIQQAVDAAGEGATIVVAPGVYEETVHVKTRGLTIRGARRGSVIIDGETERANGIVVAAPEVSVQNLTVRNHTSNGVLISAQRDFRVSYVTASNNALFGIHAFDAQRGVIEQSYTSGSATAGIYVGHCRPCDVVVRGNVAERNAVGYEGANASGGMFVLGNRFSGNRVGLLSRAERQDQVTIAGNLVSDNDEALSPARADGAFGVGMSITSSPKNVVFRNLVVGNPRGDVVVGASSKKSRAPRGIPFTQVAAPPVQPEMPAGPLPGSEPDAEAYALPDEDLFDDRAAVRS</sequence>
<organism evidence="5 6">
    <name type="scientific">Lentzea albida</name>
    <dbReference type="NCBI Taxonomy" id="65499"/>
    <lineage>
        <taxon>Bacteria</taxon>
        <taxon>Bacillati</taxon>
        <taxon>Actinomycetota</taxon>
        <taxon>Actinomycetes</taxon>
        <taxon>Pseudonocardiales</taxon>
        <taxon>Pseudonocardiaceae</taxon>
        <taxon>Lentzea</taxon>
    </lineage>
</organism>
<evidence type="ECO:0000256" key="2">
    <source>
        <dbReference type="SAM" id="MobiDB-lite"/>
    </source>
</evidence>
<feature type="signal peptide" evidence="3">
    <location>
        <begin position="1"/>
        <end position="19"/>
    </location>
</feature>
<evidence type="ECO:0000259" key="4">
    <source>
        <dbReference type="Pfam" id="PF13229"/>
    </source>
</evidence>
<protein>
    <submittedName>
        <fullName evidence="5">Right handed beta helix region</fullName>
    </submittedName>
</protein>
<proteinExistence type="predicted"/>
<dbReference type="InterPro" id="IPR012334">
    <property type="entry name" value="Pectin_lyas_fold"/>
</dbReference>
<dbReference type="Pfam" id="PF13229">
    <property type="entry name" value="Beta_helix"/>
    <property type="match status" value="1"/>
</dbReference>
<keyword evidence="1" id="KW-0677">Repeat</keyword>
<dbReference type="SMART" id="SM00710">
    <property type="entry name" value="PbH1"/>
    <property type="match status" value="5"/>
</dbReference>
<accession>A0A1H9XB03</accession>
<feature type="region of interest" description="Disordered" evidence="2">
    <location>
        <begin position="269"/>
        <end position="324"/>
    </location>
</feature>
<keyword evidence="6" id="KW-1185">Reference proteome</keyword>
<dbReference type="OrthoDB" id="339817at2"/>
<dbReference type="AlphaFoldDB" id="A0A1H9XB03"/>
<dbReference type="InterPro" id="IPR051550">
    <property type="entry name" value="SCF-Subunits/Alg-Epimerases"/>
</dbReference>
<reference evidence="6" key="1">
    <citation type="submission" date="2016-10" db="EMBL/GenBank/DDBJ databases">
        <authorList>
            <person name="Varghese N."/>
            <person name="Submissions S."/>
        </authorList>
    </citation>
    <scope>NUCLEOTIDE SEQUENCE [LARGE SCALE GENOMIC DNA]</scope>
    <source>
        <strain evidence="6">DSM 44437</strain>
    </source>
</reference>
<dbReference type="InterPro" id="IPR039448">
    <property type="entry name" value="Beta_helix"/>
</dbReference>